<evidence type="ECO:0000313" key="3">
    <source>
        <dbReference type="Proteomes" id="UP000326907"/>
    </source>
</evidence>
<dbReference type="GO" id="GO:0032259">
    <property type="term" value="P:methylation"/>
    <property type="evidence" value="ECO:0007669"/>
    <property type="project" value="UniProtKB-KW"/>
</dbReference>
<dbReference type="Proteomes" id="UP000326907">
    <property type="component" value="Unassembled WGS sequence"/>
</dbReference>
<dbReference type="GO" id="GO:0008757">
    <property type="term" value="F:S-adenosylmethionine-dependent methyltransferase activity"/>
    <property type="evidence" value="ECO:0007669"/>
    <property type="project" value="InterPro"/>
</dbReference>
<dbReference type="InterPro" id="IPR013216">
    <property type="entry name" value="Methyltransf_11"/>
</dbReference>
<name>A0A5N5EBX0_9ACTN</name>
<protein>
    <submittedName>
        <fullName evidence="2">Methyltransferase domain-containing protein</fullName>
    </submittedName>
</protein>
<dbReference type="Gene3D" id="3.40.50.150">
    <property type="entry name" value="Vaccinia Virus protein VP39"/>
    <property type="match status" value="1"/>
</dbReference>
<dbReference type="EMBL" id="VYUA01000063">
    <property type="protein sequence ID" value="KAB2588006.1"/>
    <property type="molecule type" value="Genomic_DNA"/>
</dbReference>
<keyword evidence="2" id="KW-0808">Transferase</keyword>
<dbReference type="RefSeq" id="WP_151513806.1">
    <property type="nucleotide sequence ID" value="NZ_JBMVCA010000036.1"/>
</dbReference>
<organism evidence="2 3">
    <name type="scientific">Streptomyces arboris</name>
    <dbReference type="NCBI Taxonomy" id="2600619"/>
    <lineage>
        <taxon>Bacteria</taxon>
        <taxon>Bacillati</taxon>
        <taxon>Actinomycetota</taxon>
        <taxon>Actinomycetes</taxon>
        <taxon>Kitasatosporales</taxon>
        <taxon>Streptomycetaceae</taxon>
        <taxon>Streptomyces</taxon>
    </lineage>
</organism>
<keyword evidence="3" id="KW-1185">Reference proteome</keyword>
<evidence type="ECO:0000313" key="2">
    <source>
        <dbReference type="EMBL" id="KAB2588006.1"/>
    </source>
</evidence>
<dbReference type="InterPro" id="IPR029063">
    <property type="entry name" value="SAM-dependent_MTases_sf"/>
</dbReference>
<accession>A0A5N5EBX0</accession>
<dbReference type="PANTHER" id="PTHR43591:SF24">
    <property type="entry name" value="2-METHOXY-6-POLYPRENYL-1,4-BENZOQUINOL METHYLASE, MITOCHONDRIAL"/>
    <property type="match status" value="1"/>
</dbReference>
<evidence type="ECO:0000259" key="1">
    <source>
        <dbReference type="Pfam" id="PF08241"/>
    </source>
</evidence>
<dbReference type="SUPFAM" id="SSF53335">
    <property type="entry name" value="S-adenosyl-L-methionine-dependent methyltransferases"/>
    <property type="match status" value="1"/>
</dbReference>
<keyword evidence="2" id="KW-0489">Methyltransferase</keyword>
<feature type="domain" description="Methyltransferase type 11" evidence="1">
    <location>
        <begin position="51"/>
        <end position="146"/>
    </location>
</feature>
<comment type="caution">
    <text evidence="2">The sequence shown here is derived from an EMBL/GenBank/DDBJ whole genome shotgun (WGS) entry which is preliminary data.</text>
</comment>
<dbReference type="AlphaFoldDB" id="A0A5N5EBX0"/>
<dbReference type="Pfam" id="PF08241">
    <property type="entry name" value="Methyltransf_11"/>
    <property type="match status" value="1"/>
</dbReference>
<sequence>MSDVFSSLATSGRETTQQIASVLHSRKQDPEQHRMLQRFLTALEVTGGPLLEIGCGSGELLTDLCDRAGTATVVGIDHSLDLLKTARQAQSTSGNLRLLAADAHRLPFGAETFQTVLMYTLLSHTPDIPSVLREAHRVCHTGGQVAVLDGDYASADFSLGENDPLNACVAAWRAHYVLNTHALRSLPRLLQADGFQLTQSGAHTYTAAHSAYAFTIIDRGVDTMLDSGTIGKDLARSLKDEARRRAHEEGFVGSITYRFAVARKRPTARNATGA</sequence>
<dbReference type="PANTHER" id="PTHR43591">
    <property type="entry name" value="METHYLTRANSFERASE"/>
    <property type="match status" value="1"/>
</dbReference>
<proteinExistence type="predicted"/>
<gene>
    <name evidence="2" type="ORF">F5983_34770</name>
</gene>
<reference evidence="2 3" key="1">
    <citation type="submission" date="2019-09" db="EMBL/GenBank/DDBJ databases">
        <authorList>
            <person name="Liu P."/>
        </authorList>
    </citation>
    <scope>NUCLEOTIDE SEQUENCE [LARGE SCALE GENOMIC DNA]</scope>
    <source>
        <strain evidence="2 3">TRM68085</strain>
    </source>
</reference>
<dbReference type="CDD" id="cd02440">
    <property type="entry name" value="AdoMet_MTases"/>
    <property type="match status" value="1"/>
</dbReference>